<dbReference type="OrthoDB" id="9806052at2"/>
<gene>
    <name evidence="4" type="ORF">SAMN05216516_102174</name>
</gene>
<evidence type="ECO:0000256" key="1">
    <source>
        <dbReference type="ARBA" id="ARBA00004496"/>
    </source>
</evidence>
<dbReference type="GO" id="GO:0003677">
    <property type="term" value="F:DNA binding"/>
    <property type="evidence" value="ECO:0007669"/>
    <property type="project" value="UniProtKB-KW"/>
</dbReference>
<reference evidence="5" key="1">
    <citation type="submission" date="2016-10" db="EMBL/GenBank/DDBJ databases">
        <authorList>
            <person name="Varghese N."/>
            <person name="Submissions S."/>
        </authorList>
    </citation>
    <scope>NUCLEOTIDE SEQUENCE [LARGE SCALE GENOMIC DNA]</scope>
    <source>
        <strain evidence="5">N6PO6</strain>
    </source>
</reference>
<dbReference type="PANTHER" id="PTHR33677">
    <property type="entry name" value="TRANSCRIPTIONAL REPRESSOR FRMR-RELATED"/>
    <property type="match status" value="1"/>
</dbReference>
<dbReference type="PANTHER" id="PTHR33677:SF1">
    <property type="entry name" value="TRANSCRIPTIONAL REPRESSOR RCNR"/>
    <property type="match status" value="1"/>
</dbReference>
<dbReference type="Proteomes" id="UP000242222">
    <property type="component" value="Unassembled WGS sequence"/>
</dbReference>
<evidence type="ECO:0000313" key="5">
    <source>
        <dbReference type="Proteomes" id="UP000242222"/>
    </source>
</evidence>
<dbReference type="EMBL" id="FOVC01000002">
    <property type="protein sequence ID" value="SFN06515.1"/>
    <property type="molecule type" value="Genomic_DNA"/>
</dbReference>
<keyword evidence="4" id="KW-0238">DNA-binding</keyword>
<dbReference type="GO" id="GO:0046872">
    <property type="term" value="F:metal ion binding"/>
    <property type="evidence" value="ECO:0007669"/>
    <property type="project" value="InterPro"/>
</dbReference>
<dbReference type="GO" id="GO:0045892">
    <property type="term" value="P:negative regulation of DNA-templated transcription"/>
    <property type="evidence" value="ECO:0007669"/>
    <property type="project" value="UniProtKB-ARBA"/>
</dbReference>
<comment type="similarity">
    <text evidence="2">Belongs to the FrmR/RcnR family.</text>
</comment>
<keyword evidence="3" id="KW-0963">Cytoplasm</keyword>
<keyword evidence="5" id="KW-1185">Reference proteome</keyword>
<dbReference type="Gene3D" id="1.20.58.1000">
    <property type="entry name" value="Metal-sensitive repressor, helix protomer"/>
    <property type="match status" value="1"/>
</dbReference>
<sequence>MAHTVQDKKKLQARVNRIQGQLSGLGKMLEQEADCDLILQQIAAVRGAINGLMQVVIEGHLHVHLVHESDEDRRASELEIMLKVLKAYMK</sequence>
<proteinExistence type="inferred from homology"/>
<name>A0A1I4VZE5_9GAMM</name>
<evidence type="ECO:0000256" key="2">
    <source>
        <dbReference type="ARBA" id="ARBA00005260"/>
    </source>
</evidence>
<protein>
    <submittedName>
        <fullName evidence="4">DNA-binding transcriptional regulator, FrmR family</fullName>
    </submittedName>
</protein>
<dbReference type="RefSeq" id="WP_092875510.1">
    <property type="nucleotide sequence ID" value="NZ_FOVC01000002.1"/>
</dbReference>
<dbReference type="Pfam" id="PF02583">
    <property type="entry name" value="Trns_repr_metal"/>
    <property type="match status" value="1"/>
</dbReference>
<dbReference type="InterPro" id="IPR038390">
    <property type="entry name" value="Metal_Tscrpt_repr_sf"/>
</dbReference>
<organism evidence="4 5">
    <name type="scientific">Izhakiella capsodis</name>
    <dbReference type="NCBI Taxonomy" id="1367852"/>
    <lineage>
        <taxon>Bacteria</taxon>
        <taxon>Pseudomonadati</taxon>
        <taxon>Pseudomonadota</taxon>
        <taxon>Gammaproteobacteria</taxon>
        <taxon>Enterobacterales</taxon>
        <taxon>Erwiniaceae</taxon>
        <taxon>Izhakiella</taxon>
    </lineage>
</organism>
<dbReference type="STRING" id="1367852.SAMN05216516_102174"/>
<accession>A0A1I4VZE5</accession>
<dbReference type="CDD" id="cd10153">
    <property type="entry name" value="RcnR-FrmR-like_DUF156"/>
    <property type="match status" value="1"/>
</dbReference>
<dbReference type="AlphaFoldDB" id="A0A1I4VZE5"/>
<evidence type="ECO:0000313" key="4">
    <source>
        <dbReference type="EMBL" id="SFN06515.1"/>
    </source>
</evidence>
<comment type="subcellular location">
    <subcellularLocation>
        <location evidence="1">Cytoplasm</location>
    </subcellularLocation>
</comment>
<dbReference type="InterPro" id="IPR003735">
    <property type="entry name" value="Metal_Tscrpt_repr"/>
</dbReference>
<dbReference type="GO" id="GO:0005737">
    <property type="term" value="C:cytoplasm"/>
    <property type="evidence" value="ECO:0007669"/>
    <property type="project" value="UniProtKB-SubCell"/>
</dbReference>
<evidence type="ECO:0000256" key="3">
    <source>
        <dbReference type="ARBA" id="ARBA00022490"/>
    </source>
</evidence>